<dbReference type="InterPro" id="IPR045061">
    <property type="entry name" value="FtsZ/CetZ"/>
</dbReference>
<sequence>MTITILPPDEPGHTPGLPNIIVFGVGGAGGNAVNNMISSSLNGVEFVVANTDAQALANSLATNRIQLGVDTTRGLGAGSEPEVGRLAAEENEEEIAAALKDANMAFITAGMGGGTGTGAAPVVARIAREMGILTIGVVTKPFQYEGHMRAEIAERGVDELGKEVDTLIVIPNQNLFLIANERTTFREAFRLADDVLYDGVRSITDMIVNPGIMNVDFADVRRVMLNMGRAMMGTGEAEGDRRALDAAETALKNPLLENTSIRGAKAVLVNFIGGADLTLFEVDEAAERVRQDVEGDALIIVGSSQDEKLSGRVRVSVVAAGIGAESAGYTNVRTTPAPAVVAPAPASRMAAPGGLQPLGGTTAPASAPLSAPYPTPVRPAASAAAASASTAPAAASKGSEVAASDNASLISEGATREVLGQLNELVVEMHRDRETPRPGESARPELQGDGSPASARPVGPAPFAPPPSMHPQGMPQSAPAPIVRPMPYPDGGLLRETGFLPNGAGPAPSGSSMQPGAQHVTGSTVLQPNPLPPPPLPRSSEDKGSAQLTPPPLGAIPGREPVASQPQQSEGFFKRRFFGFGAPKNAQPRAKVVSSSKDDDDPDGPGAGPDNPAWFRRQAN</sequence>
<comment type="similarity">
    <text evidence="1 4 6">Belongs to the FtsZ family.</text>
</comment>
<reference evidence="10" key="1">
    <citation type="submission" date="2020-10" db="EMBL/GenBank/DDBJ databases">
        <title>Genome sequence of the unusual species of purple photosynthetic bacteria, Phaeovibrio sulfidiphilus DSM 23193, type strain.</title>
        <authorList>
            <person name="Kyndt J.A."/>
            <person name="Meyer T.E."/>
        </authorList>
    </citation>
    <scope>NUCLEOTIDE SEQUENCE</scope>
    <source>
        <strain evidence="10">DSM 23193</strain>
    </source>
</reference>
<evidence type="ECO:0000256" key="6">
    <source>
        <dbReference type="RuleBase" id="RU000631"/>
    </source>
</evidence>
<evidence type="ECO:0000313" key="10">
    <source>
        <dbReference type="EMBL" id="MBE1237523.1"/>
    </source>
</evidence>
<comment type="function">
    <text evidence="4 6">Essential cell division protein that forms a contractile ring structure (Z ring) at the future cell division site. The regulation of the ring assembly controls the timing and the location of cell division. One of the functions of the FtsZ ring is to recruit other cell division proteins to the septum to produce a new cell wall between the dividing cells. Binds GTP and shows GTPase activity.</text>
</comment>
<feature type="compositionally biased region" description="Pro residues" evidence="7">
    <location>
        <begin position="459"/>
        <end position="469"/>
    </location>
</feature>
<dbReference type="FunFam" id="3.40.50.1440:FF:000001">
    <property type="entry name" value="Cell division protein FtsZ"/>
    <property type="match status" value="1"/>
</dbReference>
<dbReference type="GO" id="GO:0051258">
    <property type="term" value="P:protein polymerization"/>
    <property type="evidence" value="ECO:0007669"/>
    <property type="project" value="UniProtKB-UniRule"/>
</dbReference>
<feature type="binding site" evidence="4">
    <location>
        <position position="149"/>
    </location>
    <ligand>
        <name>GTP</name>
        <dbReference type="ChEBI" id="CHEBI:37565"/>
    </ligand>
</feature>
<feature type="binding site" evidence="4">
    <location>
        <position position="193"/>
    </location>
    <ligand>
        <name>GTP</name>
        <dbReference type="ChEBI" id="CHEBI:37565"/>
    </ligand>
</feature>
<dbReference type="GO" id="GO:0043093">
    <property type="term" value="P:FtsZ-dependent cytokinesis"/>
    <property type="evidence" value="ECO:0007669"/>
    <property type="project" value="UniProtKB-UniRule"/>
</dbReference>
<evidence type="ECO:0000256" key="3">
    <source>
        <dbReference type="ARBA" id="ARBA00023134"/>
    </source>
</evidence>
<dbReference type="InterPro" id="IPR020805">
    <property type="entry name" value="Cell_div_FtsZ_CS"/>
</dbReference>
<name>A0A8J6YZW1_9PROT</name>
<proteinExistence type="inferred from homology"/>
<dbReference type="Pfam" id="PF12327">
    <property type="entry name" value="FtsZ_C"/>
    <property type="match status" value="1"/>
</dbReference>
<dbReference type="RefSeq" id="WP_192534531.1">
    <property type="nucleotide sequence ID" value="NZ_JACZHT010000005.1"/>
</dbReference>
<evidence type="ECO:0000259" key="8">
    <source>
        <dbReference type="SMART" id="SM00864"/>
    </source>
</evidence>
<dbReference type="InterPro" id="IPR008280">
    <property type="entry name" value="Tub_FtsZ_C"/>
</dbReference>
<keyword evidence="4 6" id="KW-0132">Cell division</keyword>
<dbReference type="GO" id="GO:0032153">
    <property type="term" value="C:cell division site"/>
    <property type="evidence" value="ECO:0007669"/>
    <property type="project" value="UniProtKB-UniRule"/>
</dbReference>
<keyword evidence="2 4" id="KW-0547">Nucleotide-binding</keyword>
<dbReference type="SMART" id="SM00865">
    <property type="entry name" value="Tubulin_C"/>
    <property type="match status" value="1"/>
</dbReference>
<keyword evidence="4 6" id="KW-0131">Cell cycle</keyword>
<evidence type="ECO:0000256" key="2">
    <source>
        <dbReference type="ARBA" id="ARBA00022741"/>
    </source>
</evidence>
<feature type="domain" description="Tubulin/FtsZ 2-layer sandwich" evidence="9">
    <location>
        <begin position="213"/>
        <end position="331"/>
    </location>
</feature>
<dbReference type="GO" id="GO:0000917">
    <property type="term" value="P:division septum assembly"/>
    <property type="evidence" value="ECO:0007669"/>
    <property type="project" value="UniProtKB-KW"/>
</dbReference>
<dbReference type="PROSITE" id="PS01134">
    <property type="entry name" value="FTSZ_1"/>
    <property type="match status" value="1"/>
</dbReference>
<organism evidence="10 11">
    <name type="scientific">Phaeovibrio sulfidiphilus</name>
    <dbReference type="NCBI Taxonomy" id="1220600"/>
    <lineage>
        <taxon>Bacteria</taxon>
        <taxon>Pseudomonadati</taxon>
        <taxon>Pseudomonadota</taxon>
        <taxon>Alphaproteobacteria</taxon>
        <taxon>Rhodospirillales</taxon>
        <taxon>Rhodospirillaceae</taxon>
        <taxon>Phaeovibrio</taxon>
    </lineage>
</organism>
<dbReference type="Pfam" id="PF00091">
    <property type="entry name" value="Tubulin"/>
    <property type="match status" value="1"/>
</dbReference>
<comment type="subcellular location">
    <subcellularLocation>
        <location evidence="4">Cytoplasm</location>
    </subcellularLocation>
    <text evidence="4">Assembles at midcell at the inner surface of the cytoplasmic membrane.</text>
</comment>
<evidence type="ECO:0000256" key="4">
    <source>
        <dbReference type="HAMAP-Rule" id="MF_00909"/>
    </source>
</evidence>
<dbReference type="GO" id="GO:0005525">
    <property type="term" value="F:GTP binding"/>
    <property type="evidence" value="ECO:0007669"/>
    <property type="project" value="UniProtKB-UniRule"/>
</dbReference>
<dbReference type="Gene3D" id="3.40.50.1440">
    <property type="entry name" value="Tubulin/FtsZ, GTPase domain"/>
    <property type="match status" value="1"/>
</dbReference>
<dbReference type="CDD" id="cd02201">
    <property type="entry name" value="FtsZ_type1"/>
    <property type="match status" value="1"/>
</dbReference>
<accession>A0A8J6YZW1</accession>
<keyword evidence="11" id="KW-1185">Reference proteome</keyword>
<dbReference type="InterPro" id="IPR018316">
    <property type="entry name" value="Tubulin/FtsZ_2-layer-sand-dom"/>
</dbReference>
<dbReference type="InterPro" id="IPR000158">
    <property type="entry name" value="Cell_div_FtsZ"/>
</dbReference>
<dbReference type="PRINTS" id="PR00423">
    <property type="entry name" value="CELLDVISFTSZ"/>
</dbReference>
<protein>
    <recommendedName>
        <fullName evidence="4 5">Cell division protein FtsZ</fullName>
    </recommendedName>
</protein>
<dbReference type="InterPro" id="IPR036525">
    <property type="entry name" value="Tubulin/FtsZ_GTPase_sf"/>
</dbReference>
<dbReference type="NCBIfam" id="TIGR00065">
    <property type="entry name" value="ftsZ"/>
    <property type="match status" value="1"/>
</dbReference>
<feature type="compositionally biased region" description="Polar residues" evidence="7">
    <location>
        <begin position="509"/>
        <end position="525"/>
    </location>
</feature>
<dbReference type="InterPro" id="IPR024757">
    <property type="entry name" value="FtsZ_C"/>
</dbReference>
<dbReference type="SUPFAM" id="SSF52490">
    <property type="entry name" value="Tubulin nucleotide-binding domain-like"/>
    <property type="match status" value="1"/>
</dbReference>
<keyword evidence="4" id="KW-0963">Cytoplasm</keyword>
<feature type="binding site" evidence="4">
    <location>
        <position position="145"/>
    </location>
    <ligand>
        <name>GTP</name>
        <dbReference type="ChEBI" id="CHEBI:37565"/>
    </ligand>
</feature>
<dbReference type="InterPro" id="IPR037103">
    <property type="entry name" value="Tubulin/FtsZ-like_C"/>
</dbReference>
<dbReference type="PROSITE" id="PS01135">
    <property type="entry name" value="FTSZ_2"/>
    <property type="match status" value="1"/>
</dbReference>
<evidence type="ECO:0000256" key="5">
    <source>
        <dbReference type="NCBIfam" id="TIGR00065"/>
    </source>
</evidence>
<feature type="domain" description="Tubulin/FtsZ GTPase" evidence="8">
    <location>
        <begin position="19"/>
        <end position="211"/>
    </location>
</feature>
<evidence type="ECO:0000256" key="7">
    <source>
        <dbReference type="SAM" id="MobiDB-lite"/>
    </source>
</evidence>
<feature type="region of interest" description="Disordered" evidence="7">
    <location>
        <begin position="352"/>
        <end position="371"/>
    </location>
</feature>
<dbReference type="AlphaFoldDB" id="A0A8J6YZW1"/>
<evidence type="ECO:0000259" key="9">
    <source>
        <dbReference type="SMART" id="SM00865"/>
    </source>
</evidence>
<feature type="region of interest" description="Disordered" evidence="7">
    <location>
        <begin position="429"/>
        <end position="620"/>
    </location>
</feature>
<dbReference type="SUPFAM" id="SSF55307">
    <property type="entry name" value="Tubulin C-terminal domain-like"/>
    <property type="match status" value="1"/>
</dbReference>
<evidence type="ECO:0000313" key="11">
    <source>
        <dbReference type="Proteomes" id="UP000631034"/>
    </source>
</evidence>
<dbReference type="PANTHER" id="PTHR30314">
    <property type="entry name" value="CELL DIVISION PROTEIN FTSZ-RELATED"/>
    <property type="match status" value="1"/>
</dbReference>
<keyword evidence="3 4" id="KW-0342">GTP-binding</keyword>
<feature type="binding site" evidence="4">
    <location>
        <begin position="27"/>
        <end position="31"/>
    </location>
    <ligand>
        <name>GTP</name>
        <dbReference type="ChEBI" id="CHEBI:37565"/>
    </ligand>
</feature>
<feature type="compositionally biased region" description="Low complexity" evidence="7">
    <location>
        <begin position="361"/>
        <end position="370"/>
    </location>
</feature>
<dbReference type="Proteomes" id="UP000631034">
    <property type="component" value="Unassembled WGS sequence"/>
</dbReference>
<dbReference type="GO" id="GO:0005737">
    <property type="term" value="C:cytoplasm"/>
    <property type="evidence" value="ECO:0007669"/>
    <property type="project" value="UniProtKB-SubCell"/>
</dbReference>
<comment type="caution">
    <text evidence="10">The sequence shown here is derived from an EMBL/GenBank/DDBJ whole genome shotgun (WGS) entry which is preliminary data.</text>
</comment>
<dbReference type="EMBL" id="JACZHT010000005">
    <property type="protein sequence ID" value="MBE1237523.1"/>
    <property type="molecule type" value="Genomic_DNA"/>
</dbReference>
<dbReference type="InterPro" id="IPR003008">
    <property type="entry name" value="Tubulin_FtsZ_GTPase"/>
</dbReference>
<comment type="subunit">
    <text evidence="4">Homodimer. Polymerizes to form a dynamic ring structure in a strictly GTP-dependent manner. Interacts directly with several other division proteins.</text>
</comment>
<dbReference type="Gene3D" id="3.30.1330.20">
    <property type="entry name" value="Tubulin/FtsZ, C-terminal domain"/>
    <property type="match status" value="1"/>
</dbReference>
<dbReference type="SMART" id="SM00864">
    <property type="entry name" value="Tubulin"/>
    <property type="match status" value="1"/>
</dbReference>
<evidence type="ECO:0000256" key="1">
    <source>
        <dbReference type="ARBA" id="ARBA00009690"/>
    </source>
</evidence>
<keyword evidence="4 6" id="KW-0717">Septation</keyword>
<feature type="compositionally biased region" description="Basic and acidic residues" evidence="7">
    <location>
        <begin position="429"/>
        <end position="443"/>
    </location>
</feature>
<dbReference type="PANTHER" id="PTHR30314:SF3">
    <property type="entry name" value="MITOCHONDRIAL DIVISION PROTEIN FSZA"/>
    <property type="match status" value="1"/>
</dbReference>
<dbReference type="GO" id="GO:0003924">
    <property type="term" value="F:GTPase activity"/>
    <property type="evidence" value="ECO:0007669"/>
    <property type="project" value="UniProtKB-UniRule"/>
</dbReference>
<gene>
    <name evidence="4 10" type="primary">ftsZ</name>
    <name evidence="10" type="ORF">IHV25_07660</name>
</gene>
<dbReference type="HAMAP" id="MF_00909">
    <property type="entry name" value="FtsZ"/>
    <property type="match status" value="1"/>
</dbReference>
<feature type="binding site" evidence="4">
    <location>
        <begin position="114"/>
        <end position="116"/>
    </location>
    <ligand>
        <name>GTP</name>
        <dbReference type="ChEBI" id="CHEBI:37565"/>
    </ligand>
</feature>